<sequence length="348" mass="37872">MVISGIIIGVLLGWVLQRGRVCMNSGFRDMILVQNTEIFRAFLAALLIMIIGANILEDTGVIKVLYRQGFMPIANIFGGYIFGVGIVMASGCASGIWFKIGEGTVPAWVSVLGFFVGILTTSEGMLFRLYQALSNYQVWLTGNGLKLLTTKEVEAAWASHSDIYPLTLYNLFGINKWIVVAVLGAAFLFIIFKGDFKASRSGYSWYVAGPLLGIIGIAAWWASDFYGGKVRGMSFTGPTVELFKWVMQGDDPTWSVFLILGMVFGSYLSSRRKGEFKVKSCGGNETVDAFLGGFLMGFGAVVGGGCNIGHGLTGASTLAVSSFVTIIFIMLGNWSMVYIRFIRPMHVD</sequence>
<accession>A0ABR5SHB5</accession>
<feature type="transmembrane region" description="Helical" evidence="9">
    <location>
        <begin position="174"/>
        <end position="192"/>
    </location>
</feature>
<keyword evidence="5 9" id="KW-0812">Transmembrane</keyword>
<evidence type="ECO:0000256" key="7">
    <source>
        <dbReference type="ARBA" id="ARBA00023136"/>
    </source>
</evidence>
<keyword evidence="2" id="KW-0813">Transport</keyword>
<feature type="transmembrane region" description="Helical" evidence="9">
    <location>
        <begin position="318"/>
        <end position="339"/>
    </location>
</feature>
<protein>
    <submittedName>
        <fullName evidence="10">Inner membrane protein</fullName>
    </submittedName>
</protein>
<dbReference type="PANTHER" id="PTHR30574">
    <property type="entry name" value="INNER MEMBRANE PROTEIN YEDE"/>
    <property type="match status" value="1"/>
</dbReference>
<feature type="transmembrane region" description="Helical" evidence="9">
    <location>
        <begin position="38"/>
        <end position="56"/>
    </location>
</feature>
<evidence type="ECO:0000256" key="3">
    <source>
        <dbReference type="ARBA" id="ARBA00022475"/>
    </source>
</evidence>
<dbReference type="EMBL" id="LNQR01000055">
    <property type="protein sequence ID" value="KWT86910.1"/>
    <property type="molecule type" value="Genomic_DNA"/>
</dbReference>
<evidence type="ECO:0000256" key="9">
    <source>
        <dbReference type="SAM" id="Phobius"/>
    </source>
</evidence>
<evidence type="ECO:0000256" key="2">
    <source>
        <dbReference type="ARBA" id="ARBA00022448"/>
    </source>
</evidence>
<dbReference type="Proteomes" id="UP000060487">
    <property type="component" value="Unassembled WGS sequence"/>
</dbReference>
<evidence type="ECO:0000256" key="5">
    <source>
        <dbReference type="ARBA" id="ARBA00022692"/>
    </source>
</evidence>
<organism evidence="10 11">
    <name type="scientific">Candidatus Magnetominusculus xianensis</name>
    <dbReference type="NCBI Taxonomy" id="1748249"/>
    <lineage>
        <taxon>Bacteria</taxon>
        <taxon>Pseudomonadati</taxon>
        <taxon>Nitrospirota</taxon>
        <taxon>Nitrospiria</taxon>
        <taxon>Nitrospirales</taxon>
        <taxon>Nitrospiraceae</taxon>
        <taxon>Candidatus Magnetominusculus</taxon>
    </lineage>
</organism>
<evidence type="ECO:0000313" key="10">
    <source>
        <dbReference type="EMBL" id="KWT86910.1"/>
    </source>
</evidence>
<feature type="transmembrane region" description="Helical" evidence="9">
    <location>
        <begin position="252"/>
        <end position="268"/>
    </location>
</feature>
<keyword evidence="6 9" id="KW-1133">Transmembrane helix</keyword>
<keyword evidence="4" id="KW-0997">Cell inner membrane</keyword>
<evidence type="ECO:0000256" key="1">
    <source>
        <dbReference type="ARBA" id="ARBA00004429"/>
    </source>
</evidence>
<evidence type="ECO:0000313" key="11">
    <source>
        <dbReference type="Proteomes" id="UP000060487"/>
    </source>
</evidence>
<feature type="transmembrane region" description="Helical" evidence="9">
    <location>
        <begin position="289"/>
        <end position="312"/>
    </location>
</feature>
<reference evidence="10 11" key="1">
    <citation type="submission" date="2015-11" db="EMBL/GenBank/DDBJ databases">
        <authorList>
            <person name="Lin W."/>
        </authorList>
    </citation>
    <scope>NUCLEOTIDE SEQUENCE [LARGE SCALE GENOMIC DNA]</scope>
    <source>
        <strain evidence="10 11">HCH-1</strain>
    </source>
</reference>
<keyword evidence="11" id="KW-1185">Reference proteome</keyword>
<comment type="caution">
    <text evidence="10">The sequence shown here is derived from an EMBL/GenBank/DDBJ whole genome shotgun (WGS) entry which is preliminary data.</text>
</comment>
<comment type="subcellular location">
    <subcellularLocation>
        <location evidence="1">Cell inner membrane</location>
        <topology evidence="1">Multi-pass membrane protein</topology>
    </subcellularLocation>
</comment>
<dbReference type="PANTHER" id="PTHR30574:SF1">
    <property type="entry name" value="SULPHUR TRANSPORT DOMAIN-CONTAINING PROTEIN"/>
    <property type="match status" value="1"/>
</dbReference>
<evidence type="ECO:0000256" key="6">
    <source>
        <dbReference type="ARBA" id="ARBA00022989"/>
    </source>
</evidence>
<keyword evidence="7 9" id="KW-0472">Membrane</keyword>
<evidence type="ECO:0000256" key="8">
    <source>
        <dbReference type="ARBA" id="ARBA00035655"/>
    </source>
</evidence>
<name>A0ABR5SHB5_9BACT</name>
<dbReference type="InterPro" id="IPR007272">
    <property type="entry name" value="Sulf_transp_TsuA/YedE"/>
</dbReference>
<gene>
    <name evidence="10" type="ORF">ASN18_1442</name>
</gene>
<proteinExistence type="inferred from homology"/>
<feature type="transmembrane region" description="Helical" evidence="9">
    <location>
        <begin position="76"/>
        <end position="98"/>
    </location>
</feature>
<dbReference type="RefSeq" id="WP_085052066.1">
    <property type="nucleotide sequence ID" value="NZ_LNQR01000055.1"/>
</dbReference>
<evidence type="ECO:0000256" key="4">
    <source>
        <dbReference type="ARBA" id="ARBA00022519"/>
    </source>
</evidence>
<feature type="transmembrane region" description="Helical" evidence="9">
    <location>
        <begin position="204"/>
        <end position="223"/>
    </location>
</feature>
<keyword evidence="3" id="KW-1003">Cell membrane</keyword>
<comment type="similarity">
    <text evidence="8">Belongs to the TsuA/YedE (TC 9.B.102) family.</text>
</comment>
<dbReference type="Pfam" id="PF04143">
    <property type="entry name" value="Sulf_transp"/>
    <property type="match status" value="1"/>
</dbReference>
<feature type="transmembrane region" description="Helical" evidence="9">
    <location>
        <begin position="105"/>
        <end position="130"/>
    </location>
</feature>